<dbReference type="Proteomes" id="UP000215506">
    <property type="component" value="Unassembled WGS sequence"/>
</dbReference>
<reference evidence="2 3" key="1">
    <citation type="submission" date="2017-07" db="EMBL/GenBank/DDBJ databases">
        <title>First draft Genome Sequence of Nocardia cerradoensis isolated from human infection.</title>
        <authorList>
            <person name="Carrasco G."/>
        </authorList>
    </citation>
    <scope>NUCLEOTIDE SEQUENCE [LARGE SCALE GENOMIC DNA]</scope>
    <source>
        <strain evidence="2 3">CNM20130759</strain>
    </source>
</reference>
<feature type="region of interest" description="Disordered" evidence="1">
    <location>
        <begin position="9"/>
        <end position="38"/>
    </location>
</feature>
<evidence type="ECO:0000256" key="1">
    <source>
        <dbReference type="SAM" id="MobiDB-lite"/>
    </source>
</evidence>
<protein>
    <submittedName>
        <fullName evidence="2">Uncharacterized protein</fullName>
    </submittedName>
</protein>
<keyword evidence="3" id="KW-1185">Reference proteome</keyword>
<gene>
    <name evidence="2" type="ORF">B7C42_01798</name>
</gene>
<accession>A0A231HD21</accession>
<dbReference type="AlphaFoldDB" id="A0A231HD21"/>
<comment type="caution">
    <text evidence="2">The sequence shown here is derived from an EMBL/GenBank/DDBJ whole genome shotgun (WGS) entry which is preliminary data.</text>
</comment>
<feature type="region of interest" description="Disordered" evidence="1">
    <location>
        <begin position="56"/>
        <end position="77"/>
    </location>
</feature>
<organism evidence="2 3">
    <name type="scientific">Nocardia cerradoensis</name>
    <dbReference type="NCBI Taxonomy" id="85688"/>
    <lineage>
        <taxon>Bacteria</taxon>
        <taxon>Bacillati</taxon>
        <taxon>Actinomycetota</taxon>
        <taxon>Actinomycetes</taxon>
        <taxon>Mycobacteriales</taxon>
        <taxon>Nocardiaceae</taxon>
        <taxon>Nocardia</taxon>
    </lineage>
</organism>
<evidence type="ECO:0000313" key="2">
    <source>
        <dbReference type="EMBL" id="OXR46820.1"/>
    </source>
</evidence>
<sequence length="77" mass="8206">MVGYLRAATGIGRVRRPNSLPDQRRSRPGTALRGAATTAEPLRAIMIGANSPVHQRFPGSAGVGEPLPPEQPAYRCE</sequence>
<evidence type="ECO:0000313" key="3">
    <source>
        <dbReference type="Proteomes" id="UP000215506"/>
    </source>
</evidence>
<name>A0A231HD21_9NOCA</name>
<dbReference type="EMBL" id="NGAF01000002">
    <property type="protein sequence ID" value="OXR46820.1"/>
    <property type="molecule type" value="Genomic_DNA"/>
</dbReference>
<proteinExistence type="predicted"/>